<keyword evidence="3" id="KW-1185">Reference proteome</keyword>
<feature type="region of interest" description="Disordered" evidence="1">
    <location>
        <begin position="1"/>
        <end position="73"/>
    </location>
</feature>
<gene>
    <name evidence="2" type="ORF">CFP56_002805</name>
</gene>
<dbReference type="AlphaFoldDB" id="A0AAW0IK08"/>
<dbReference type="Proteomes" id="UP000237347">
    <property type="component" value="Unassembled WGS sequence"/>
</dbReference>
<reference evidence="2 3" key="1">
    <citation type="journal article" date="2018" name="Sci. Data">
        <title>The draft genome sequence of cork oak.</title>
        <authorList>
            <person name="Ramos A.M."/>
            <person name="Usie A."/>
            <person name="Barbosa P."/>
            <person name="Barros P.M."/>
            <person name="Capote T."/>
            <person name="Chaves I."/>
            <person name="Simoes F."/>
            <person name="Abreu I."/>
            <person name="Carrasquinho I."/>
            <person name="Faro C."/>
            <person name="Guimaraes J.B."/>
            <person name="Mendonca D."/>
            <person name="Nobrega F."/>
            <person name="Rodrigues L."/>
            <person name="Saibo N.J.M."/>
            <person name="Varela M.C."/>
            <person name="Egas C."/>
            <person name="Matos J."/>
            <person name="Miguel C.M."/>
            <person name="Oliveira M.M."/>
            <person name="Ricardo C.P."/>
            <person name="Goncalves S."/>
        </authorList>
    </citation>
    <scope>NUCLEOTIDE SEQUENCE [LARGE SCALE GENOMIC DNA]</scope>
    <source>
        <strain evidence="3">cv. HL8</strain>
    </source>
</reference>
<comment type="caution">
    <text evidence="2">The sequence shown here is derived from an EMBL/GenBank/DDBJ whole genome shotgun (WGS) entry which is preliminary data.</text>
</comment>
<evidence type="ECO:0000256" key="1">
    <source>
        <dbReference type="SAM" id="MobiDB-lite"/>
    </source>
</evidence>
<organism evidence="2 3">
    <name type="scientific">Quercus suber</name>
    <name type="common">Cork oak</name>
    <dbReference type="NCBI Taxonomy" id="58331"/>
    <lineage>
        <taxon>Eukaryota</taxon>
        <taxon>Viridiplantae</taxon>
        <taxon>Streptophyta</taxon>
        <taxon>Embryophyta</taxon>
        <taxon>Tracheophyta</taxon>
        <taxon>Spermatophyta</taxon>
        <taxon>Magnoliopsida</taxon>
        <taxon>eudicotyledons</taxon>
        <taxon>Gunneridae</taxon>
        <taxon>Pentapetalae</taxon>
        <taxon>rosids</taxon>
        <taxon>fabids</taxon>
        <taxon>Fagales</taxon>
        <taxon>Fagaceae</taxon>
        <taxon>Quercus</taxon>
    </lineage>
</organism>
<evidence type="ECO:0000313" key="3">
    <source>
        <dbReference type="Proteomes" id="UP000237347"/>
    </source>
</evidence>
<accession>A0AAW0IK08</accession>
<proteinExistence type="predicted"/>
<evidence type="ECO:0000313" key="2">
    <source>
        <dbReference type="EMBL" id="KAK7814649.1"/>
    </source>
</evidence>
<name>A0AAW0IK08_QUESU</name>
<sequence length="187" mass="20451">MHVGEPVDPPTPQSVSTSGTSKKAAVKQSKLSVHVGKPVEPSTPQSVSTSGTRKNAAEEPMTIPPSGKSKGSQPIDVVEIELPCQPGSQQLLELRRGAKRSIEHMVGRLSLFFLFPPIISLNRCISSRRYKQLAVPLATLLRKGKSQRLLYYRSITPLDREKFLSAHGKEVVETSNEKGRTLSILEA</sequence>
<dbReference type="EMBL" id="PKMF04001075">
    <property type="protein sequence ID" value="KAK7814649.1"/>
    <property type="molecule type" value="Genomic_DNA"/>
</dbReference>
<feature type="compositionally biased region" description="Polar residues" evidence="1">
    <location>
        <begin position="42"/>
        <end position="53"/>
    </location>
</feature>
<protein>
    <submittedName>
        <fullName evidence="2">Uncharacterized protein</fullName>
    </submittedName>
</protein>